<proteinExistence type="predicted"/>
<keyword evidence="1" id="KW-0489">Methyltransferase</keyword>
<keyword evidence="1" id="KW-0808">Transferase</keyword>
<gene>
    <name evidence="1" type="ORF">PGB27_13560</name>
</gene>
<organism evidence="1 2">
    <name type="scientific">Actinomycetospora lemnae</name>
    <dbReference type="NCBI Taxonomy" id="3019891"/>
    <lineage>
        <taxon>Bacteria</taxon>
        <taxon>Bacillati</taxon>
        <taxon>Actinomycetota</taxon>
        <taxon>Actinomycetes</taxon>
        <taxon>Pseudonocardiales</taxon>
        <taxon>Pseudonocardiaceae</taxon>
        <taxon>Actinomycetospora</taxon>
    </lineage>
</organism>
<dbReference type="Proteomes" id="UP001300763">
    <property type="component" value="Unassembled WGS sequence"/>
</dbReference>
<evidence type="ECO:0000313" key="2">
    <source>
        <dbReference type="Proteomes" id="UP001300763"/>
    </source>
</evidence>
<dbReference type="RefSeq" id="WP_274200884.1">
    <property type="nucleotide sequence ID" value="NZ_JAQZAO010000005.1"/>
</dbReference>
<dbReference type="SUPFAM" id="SSF53335">
    <property type="entry name" value="S-adenosyl-L-methionine-dependent methyltransferases"/>
    <property type="match status" value="1"/>
</dbReference>
<dbReference type="Pfam" id="PF13578">
    <property type="entry name" value="Methyltransf_24"/>
    <property type="match status" value="1"/>
</dbReference>
<dbReference type="Gene3D" id="3.40.50.150">
    <property type="entry name" value="Vaccinia Virus protein VP39"/>
    <property type="match status" value="1"/>
</dbReference>
<protein>
    <submittedName>
        <fullName evidence="1">Class I SAM-dependent methyltransferase</fullName>
    </submittedName>
</protein>
<dbReference type="EMBL" id="JAQZAO010000005">
    <property type="protein sequence ID" value="MDD7966366.1"/>
    <property type="molecule type" value="Genomic_DNA"/>
</dbReference>
<reference evidence="1 2" key="1">
    <citation type="submission" date="2023-02" db="EMBL/GenBank/DDBJ databases">
        <title>Genome sequencing required for Actinomycetospora new species description.</title>
        <authorList>
            <person name="Saimee Y."/>
            <person name="Duangmal K."/>
        </authorList>
    </citation>
    <scope>NUCLEOTIDE SEQUENCE [LARGE SCALE GENOMIC DNA]</scope>
    <source>
        <strain evidence="1 2">DW7H6</strain>
    </source>
</reference>
<keyword evidence="2" id="KW-1185">Reference proteome</keyword>
<name>A0ABT5SUK8_9PSEU</name>
<dbReference type="GO" id="GO:0032259">
    <property type="term" value="P:methylation"/>
    <property type="evidence" value="ECO:0007669"/>
    <property type="project" value="UniProtKB-KW"/>
</dbReference>
<evidence type="ECO:0000313" key="1">
    <source>
        <dbReference type="EMBL" id="MDD7966366.1"/>
    </source>
</evidence>
<accession>A0ABT5SUK8</accession>
<sequence>MRGRLERALQRHPAVMERLRRLLVENQTFADVMWVVRGRQVAVLDYPVRQRPRYVQGAAPHPGLHALISRNDEAYADLLDRGRKYHEALAAIPVRSPEVTSGPTWINGWLPPMDMVVNYTLLAEERPARYVEIGSGESTKLARRAITDGGLRTELTSIDPHPRAEVDPLCDRVVRTTLEDSDLSIFDEVGAGDVVFFDGSHRSFMNSDVTVFFLEVLPNLPRGVTVGLHDIELPWDYPASWAQRFYNEQYLLAVHLLTRDDPASIVLPVRYVADTPALAEITRDLWRDPRLAELPRPVGGGFWFRT</sequence>
<dbReference type="GO" id="GO:0008168">
    <property type="term" value="F:methyltransferase activity"/>
    <property type="evidence" value="ECO:0007669"/>
    <property type="project" value="UniProtKB-KW"/>
</dbReference>
<comment type="caution">
    <text evidence="1">The sequence shown here is derived from an EMBL/GenBank/DDBJ whole genome shotgun (WGS) entry which is preliminary data.</text>
</comment>
<dbReference type="InterPro" id="IPR029063">
    <property type="entry name" value="SAM-dependent_MTases_sf"/>
</dbReference>